<protein>
    <submittedName>
        <fullName evidence="2">Uncharacterized protein</fullName>
    </submittedName>
</protein>
<dbReference type="AlphaFoldDB" id="A0A0E9U662"/>
<proteinExistence type="predicted"/>
<feature type="region of interest" description="Disordered" evidence="1">
    <location>
        <begin position="1"/>
        <end position="25"/>
    </location>
</feature>
<sequence>MAGLVGHDSQTPSPTVLPPPLGRAA</sequence>
<name>A0A0E9U662_ANGAN</name>
<accession>A0A0E9U662</accession>
<reference evidence="2" key="1">
    <citation type="submission" date="2014-11" db="EMBL/GenBank/DDBJ databases">
        <authorList>
            <person name="Amaro Gonzalez C."/>
        </authorList>
    </citation>
    <scope>NUCLEOTIDE SEQUENCE</scope>
</reference>
<evidence type="ECO:0000313" key="2">
    <source>
        <dbReference type="EMBL" id="JAH61301.1"/>
    </source>
</evidence>
<reference evidence="2" key="2">
    <citation type="journal article" date="2015" name="Fish Shellfish Immunol.">
        <title>Early steps in the European eel (Anguilla anguilla)-Vibrio vulnificus interaction in the gills: Role of the RtxA13 toxin.</title>
        <authorList>
            <person name="Callol A."/>
            <person name="Pajuelo D."/>
            <person name="Ebbesson L."/>
            <person name="Teles M."/>
            <person name="MacKenzie S."/>
            <person name="Amaro C."/>
        </authorList>
    </citation>
    <scope>NUCLEOTIDE SEQUENCE</scope>
</reference>
<organism evidence="2">
    <name type="scientific">Anguilla anguilla</name>
    <name type="common">European freshwater eel</name>
    <name type="synonym">Muraena anguilla</name>
    <dbReference type="NCBI Taxonomy" id="7936"/>
    <lineage>
        <taxon>Eukaryota</taxon>
        <taxon>Metazoa</taxon>
        <taxon>Chordata</taxon>
        <taxon>Craniata</taxon>
        <taxon>Vertebrata</taxon>
        <taxon>Euteleostomi</taxon>
        <taxon>Actinopterygii</taxon>
        <taxon>Neopterygii</taxon>
        <taxon>Teleostei</taxon>
        <taxon>Anguilliformes</taxon>
        <taxon>Anguillidae</taxon>
        <taxon>Anguilla</taxon>
    </lineage>
</organism>
<feature type="compositionally biased region" description="Pro residues" evidence="1">
    <location>
        <begin position="15"/>
        <end position="25"/>
    </location>
</feature>
<dbReference type="EMBL" id="GBXM01047276">
    <property type="protein sequence ID" value="JAH61301.1"/>
    <property type="molecule type" value="Transcribed_RNA"/>
</dbReference>
<evidence type="ECO:0000256" key="1">
    <source>
        <dbReference type="SAM" id="MobiDB-lite"/>
    </source>
</evidence>